<gene>
    <name evidence="2" type="ordered locus">Spiaf_0114</name>
</gene>
<keyword evidence="3" id="KW-1185">Reference proteome</keyword>
<evidence type="ECO:0000259" key="1">
    <source>
        <dbReference type="Pfam" id="PF13349"/>
    </source>
</evidence>
<sequence length="255" mass="26731">MSANTRNKYIIVILAAAAIAVSSCDLILMQHQESFSRSYSAEGIARVTVANIDGDITIRSTSSTSSIEVSGTKYGTTRAVLDEINIIAGTDITGSGTLAITAVYQGYDGKVDFSVTVPPGTIVETSGSSGRVHVTGDVTLQRVRQDGGSVLIQDVSSAGNIRTSNADITIRRVETLGDITTEHGSIRADLNRVSAHRSITAYRGNVRISAARDLNARVITTVSGSGTATNTAITAGGPYRVEVKATRGDITIRNP</sequence>
<accession>H9UFD0</accession>
<evidence type="ECO:0000313" key="3">
    <source>
        <dbReference type="Proteomes" id="UP000007383"/>
    </source>
</evidence>
<organism evidence="2 3">
    <name type="scientific">Spirochaeta africana (strain ATCC 700263 / DSM 8902 / Z-7692)</name>
    <dbReference type="NCBI Taxonomy" id="889378"/>
    <lineage>
        <taxon>Bacteria</taxon>
        <taxon>Pseudomonadati</taxon>
        <taxon>Spirochaetota</taxon>
        <taxon>Spirochaetia</taxon>
        <taxon>Spirochaetales</taxon>
        <taxon>Spirochaetaceae</taxon>
        <taxon>Spirochaeta</taxon>
    </lineage>
</organism>
<dbReference type="EMBL" id="CP003282">
    <property type="protein sequence ID" value="AFG36223.1"/>
    <property type="molecule type" value="Genomic_DNA"/>
</dbReference>
<dbReference type="AlphaFoldDB" id="H9UFD0"/>
<name>H9UFD0_SPIAZ</name>
<evidence type="ECO:0000313" key="2">
    <source>
        <dbReference type="EMBL" id="AFG36223.1"/>
    </source>
</evidence>
<dbReference type="RefSeq" id="WP_014454221.1">
    <property type="nucleotide sequence ID" value="NC_017098.1"/>
</dbReference>
<reference evidence="3" key="1">
    <citation type="journal article" date="2013" name="Stand. Genomic Sci.">
        <title>Complete genome sequence of the halophilic bacterium Spirochaeta africana type strain (Z-7692(T)) from the alkaline Lake Magadi in the East African Rift.</title>
        <authorList>
            <person name="Liolos K."/>
            <person name="Abt B."/>
            <person name="Scheuner C."/>
            <person name="Teshima H."/>
            <person name="Held B."/>
            <person name="Lapidus A."/>
            <person name="Nolan M."/>
            <person name="Lucas S."/>
            <person name="Deshpande S."/>
            <person name="Cheng J.F."/>
            <person name="Tapia R."/>
            <person name="Goodwin L.A."/>
            <person name="Pitluck S."/>
            <person name="Pagani I."/>
            <person name="Ivanova N."/>
            <person name="Mavromatis K."/>
            <person name="Mikhailova N."/>
            <person name="Huntemann M."/>
            <person name="Pati A."/>
            <person name="Chen A."/>
            <person name="Palaniappan K."/>
            <person name="Land M."/>
            <person name="Rohde M."/>
            <person name="Tindall B.J."/>
            <person name="Detter J.C."/>
            <person name="Goker M."/>
            <person name="Bristow J."/>
            <person name="Eisen J.A."/>
            <person name="Markowitz V."/>
            <person name="Hugenholtz P."/>
            <person name="Woyke T."/>
            <person name="Klenk H.P."/>
            <person name="Kyrpides N.C."/>
        </authorList>
    </citation>
    <scope>NUCLEOTIDE SEQUENCE</scope>
    <source>
        <strain evidence="3">ATCC 700263 / DSM 8902 / Z-7692</strain>
    </source>
</reference>
<dbReference type="Proteomes" id="UP000007383">
    <property type="component" value="Chromosome"/>
</dbReference>
<dbReference type="Pfam" id="PF13349">
    <property type="entry name" value="DUF4097"/>
    <property type="match status" value="1"/>
</dbReference>
<dbReference type="STRING" id="889378.Spiaf_0114"/>
<dbReference type="PROSITE" id="PS51257">
    <property type="entry name" value="PROKAR_LIPOPROTEIN"/>
    <property type="match status" value="1"/>
</dbReference>
<dbReference type="KEGG" id="sfc:Spiaf_0114"/>
<proteinExistence type="predicted"/>
<protein>
    <recommendedName>
        <fullName evidence="1">DUF4097 domain-containing protein</fullName>
    </recommendedName>
</protein>
<dbReference type="HOGENOM" id="CLU_1089502_0_0_12"/>
<feature type="domain" description="DUF4097" evidence="1">
    <location>
        <begin position="123"/>
        <end position="252"/>
    </location>
</feature>
<dbReference type="InterPro" id="IPR025164">
    <property type="entry name" value="Toastrack_DUF4097"/>
</dbReference>
<dbReference type="PATRIC" id="fig|889378.3.peg.117"/>